<keyword evidence="5" id="KW-1185">Reference proteome</keyword>
<dbReference type="AlphaFoldDB" id="A0AAD5TZG1"/>
<dbReference type="SMART" id="SM00220">
    <property type="entry name" value="S_TKc"/>
    <property type="match status" value="1"/>
</dbReference>
<dbReference type="Pfam" id="PF00069">
    <property type="entry name" value="Pkinase"/>
    <property type="match status" value="1"/>
</dbReference>
<dbReference type="PANTHER" id="PTHR24347">
    <property type="entry name" value="SERINE/THREONINE-PROTEIN KINASE"/>
    <property type="match status" value="1"/>
</dbReference>
<dbReference type="InterPro" id="IPR011009">
    <property type="entry name" value="Kinase-like_dom_sf"/>
</dbReference>
<sequence>MYKVSEQLVSSSFSNIYLAIKNSTLEEVVIKSVFTDADSLEQAKNEISLLSNLSHKNVVKMLDYRISDDQIALVLEYVVGGDLFDLLTKQKLNSTEQKLIFKQLTEGILYLHTLNVVHRDLKLENILLSRKNNLVQQKTADLVKICDFGLAHEVDESIPKGGSDYYLAPELITSIDTSNSAGIDLYKVDTWALGVILFALMTGELPFYGKRSKLFLKIAIGKYNLPTSAEIDDDGKDLVKNLLQTNPSCRFNAQDILNHRWFK</sequence>
<feature type="domain" description="Protein kinase" evidence="3">
    <location>
        <begin position="2"/>
        <end position="262"/>
    </location>
</feature>
<accession>A0AAD5TZG1</accession>
<dbReference type="EMBL" id="JADGJW010000379">
    <property type="protein sequence ID" value="KAJ3218465.1"/>
    <property type="molecule type" value="Genomic_DNA"/>
</dbReference>
<dbReference type="GO" id="GO:0004672">
    <property type="term" value="F:protein kinase activity"/>
    <property type="evidence" value="ECO:0007669"/>
    <property type="project" value="InterPro"/>
</dbReference>
<dbReference type="PIRSF" id="PIRSF000654">
    <property type="entry name" value="Integrin-linked_kinase"/>
    <property type="match status" value="1"/>
</dbReference>
<name>A0AAD5TZG1_9FUNG</name>
<dbReference type="PROSITE" id="PS50011">
    <property type="entry name" value="PROTEIN_KINASE_DOM"/>
    <property type="match status" value="1"/>
</dbReference>
<keyword evidence="2" id="KW-0067">ATP-binding</keyword>
<evidence type="ECO:0000313" key="4">
    <source>
        <dbReference type="EMBL" id="KAJ3218465.1"/>
    </source>
</evidence>
<dbReference type="SUPFAM" id="SSF56112">
    <property type="entry name" value="Protein kinase-like (PK-like)"/>
    <property type="match status" value="1"/>
</dbReference>
<evidence type="ECO:0000256" key="1">
    <source>
        <dbReference type="ARBA" id="ARBA00022741"/>
    </source>
</evidence>
<comment type="caution">
    <text evidence="4">The sequence shown here is derived from an EMBL/GenBank/DDBJ whole genome shotgun (WGS) entry which is preliminary data.</text>
</comment>
<dbReference type="Proteomes" id="UP001211065">
    <property type="component" value="Unassembled WGS sequence"/>
</dbReference>
<dbReference type="InterPro" id="IPR000719">
    <property type="entry name" value="Prot_kinase_dom"/>
</dbReference>
<protein>
    <recommendedName>
        <fullName evidence="3">Protein kinase domain-containing protein</fullName>
    </recommendedName>
</protein>
<gene>
    <name evidence="4" type="ORF">HK099_005038</name>
</gene>
<evidence type="ECO:0000256" key="2">
    <source>
        <dbReference type="ARBA" id="ARBA00022840"/>
    </source>
</evidence>
<reference evidence="4" key="1">
    <citation type="submission" date="2020-05" db="EMBL/GenBank/DDBJ databases">
        <title>Phylogenomic resolution of chytrid fungi.</title>
        <authorList>
            <person name="Stajich J.E."/>
            <person name="Amses K."/>
            <person name="Simmons R."/>
            <person name="Seto K."/>
            <person name="Myers J."/>
            <person name="Bonds A."/>
            <person name="Quandt C.A."/>
            <person name="Barry K."/>
            <person name="Liu P."/>
            <person name="Grigoriev I."/>
            <person name="Longcore J.E."/>
            <person name="James T.Y."/>
        </authorList>
    </citation>
    <scope>NUCLEOTIDE SEQUENCE</scope>
    <source>
        <strain evidence="4">JEL0476</strain>
    </source>
</reference>
<dbReference type="FunFam" id="1.10.510.10:FF:000571">
    <property type="entry name" value="Maternal embryonic leucine zipper kinase"/>
    <property type="match status" value="1"/>
</dbReference>
<evidence type="ECO:0000259" key="3">
    <source>
        <dbReference type="PROSITE" id="PS50011"/>
    </source>
</evidence>
<organism evidence="4 5">
    <name type="scientific">Clydaea vesicula</name>
    <dbReference type="NCBI Taxonomy" id="447962"/>
    <lineage>
        <taxon>Eukaryota</taxon>
        <taxon>Fungi</taxon>
        <taxon>Fungi incertae sedis</taxon>
        <taxon>Chytridiomycota</taxon>
        <taxon>Chytridiomycota incertae sedis</taxon>
        <taxon>Chytridiomycetes</taxon>
        <taxon>Lobulomycetales</taxon>
        <taxon>Lobulomycetaceae</taxon>
        <taxon>Clydaea</taxon>
    </lineage>
</organism>
<keyword evidence="1" id="KW-0547">Nucleotide-binding</keyword>
<dbReference type="PROSITE" id="PS00108">
    <property type="entry name" value="PROTEIN_KINASE_ST"/>
    <property type="match status" value="1"/>
</dbReference>
<evidence type="ECO:0000313" key="5">
    <source>
        <dbReference type="Proteomes" id="UP001211065"/>
    </source>
</evidence>
<dbReference type="Gene3D" id="1.10.510.10">
    <property type="entry name" value="Transferase(Phosphotransferase) domain 1"/>
    <property type="match status" value="1"/>
</dbReference>
<proteinExistence type="predicted"/>
<dbReference type="InterPro" id="IPR008271">
    <property type="entry name" value="Ser/Thr_kinase_AS"/>
</dbReference>
<dbReference type="GO" id="GO:0005524">
    <property type="term" value="F:ATP binding"/>
    <property type="evidence" value="ECO:0007669"/>
    <property type="project" value="UniProtKB-KW"/>
</dbReference>